<sequence>MKKVGEYARHRAYARLKFNSGLKGELRLMNHEGERLSEAYANIVVLNMNPDSLTFMSGLRLPVNREYLVDFRFNVGGVLLNVRGHVAWRSKIENHYEYGVDFYPPHKLRPLLVRILNQELLRQNPRDYKLHCLYRKLSDKAFKV</sequence>
<gene>
    <name evidence="1" type="ORF">ACFSW5_03365</name>
</gene>
<reference evidence="2" key="1">
    <citation type="journal article" date="2019" name="Int. J. Syst. Evol. Microbiol.">
        <title>The Global Catalogue of Microorganisms (GCM) 10K type strain sequencing project: providing services to taxonomists for standard genome sequencing and annotation.</title>
        <authorList>
            <consortium name="The Broad Institute Genomics Platform"/>
            <consortium name="The Broad Institute Genome Sequencing Center for Infectious Disease"/>
            <person name="Wu L."/>
            <person name="Ma J."/>
        </authorList>
    </citation>
    <scope>NUCLEOTIDE SEQUENCE [LARGE SCALE GENOMIC DNA]</scope>
    <source>
        <strain evidence="2">TISTR 1827</strain>
    </source>
</reference>
<comment type="caution">
    <text evidence="1">The sequence shown here is derived from an EMBL/GenBank/DDBJ whole genome shotgun (WGS) entry which is preliminary data.</text>
</comment>
<evidence type="ECO:0000313" key="1">
    <source>
        <dbReference type="EMBL" id="MFD2659300.1"/>
    </source>
</evidence>
<organism evidence="1 2">
    <name type="scientific">Paenibacillus thailandensis</name>
    <dbReference type="NCBI Taxonomy" id="393250"/>
    <lineage>
        <taxon>Bacteria</taxon>
        <taxon>Bacillati</taxon>
        <taxon>Bacillota</taxon>
        <taxon>Bacilli</taxon>
        <taxon>Bacillales</taxon>
        <taxon>Paenibacillaceae</taxon>
        <taxon>Paenibacillus</taxon>
    </lineage>
</organism>
<dbReference type="RefSeq" id="WP_379269769.1">
    <property type="nucleotide sequence ID" value="NZ_JBHUGT010000033.1"/>
</dbReference>
<evidence type="ECO:0000313" key="2">
    <source>
        <dbReference type="Proteomes" id="UP001597493"/>
    </source>
</evidence>
<accession>A0ABW5QT52</accession>
<keyword evidence="2" id="KW-1185">Reference proteome</keyword>
<proteinExistence type="predicted"/>
<name>A0ABW5QT52_9BACL</name>
<evidence type="ECO:0008006" key="3">
    <source>
        <dbReference type="Google" id="ProtNLM"/>
    </source>
</evidence>
<dbReference type="EMBL" id="JBHUMY010000001">
    <property type="protein sequence ID" value="MFD2659300.1"/>
    <property type="molecule type" value="Genomic_DNA"/>
</dbReference>
<protein>
    <recommendedName>
        <fullName evidence="3">PilZ domain-containing protein</fullName>
    </recommendedName>
</protein>
<dbReference type="Proteomes" id="UP001597493">
    <property type="component" value="Unassembled WGS sequence"/>
</dbReference>